<gene>
    <name evidence="7" type="primary">mliC</name>
    <name evidence="7" type="ORF">PKB_3965</name>
</gene>
<sequence length="126" mass="13359">MKKAFWLLAAAVPVLLAACGGGGEKPVAPTDALVLPGDAKLDTRSVDYKCDDGRTISVRYLNKGDNHLAVVPVSDSSSLVFANVISGSGAKYAAAQYVWWTKGQEATLYKDWKGGEPADGLACRER</sequence>
<organism evidence="7 8">
    <name type="scientific">Pseudomonas knackmussii (strain DSM 6978 / CCUG 54928 / LMG 23759 / B13)</name>
    <dbReference type="NCBI Taxonomy" id="1301098"/>
    <lineage>
        <taxon>Bacteria</taxon>
        <taxon>Pseudomonadati</taxon>
        <taxon>Pseudomonadota</taxon>
        <taxon>Gammaproteobacteria</taxon>
        <taxon>Pseudomonadales</taxon>
        <taxon>Pseudomonadaceae</taxon>
        <taxon>Pseudomonas</taxon>
    </lineage>
</organism>
<evidence type="ECO:0000256" key="4">
    <source>
        <dbReference type="ARBA" id="ARBA00023288"/>
    </source>
</evidence>
<evidence type="ECO:0000256" key="3">
    <source>
        <dbReference type="ARBA" id="ARBA00023139"/>
    </source>
</evidence>
<feature type="domain" description="C-type lysozyme inhibitor" evidence="6">
    <location>
        <begin position="48"/>
        <end position="115"/>
    </location>
</feature>
<dbReference type="InterPro" id="IPR036328">
    <property type="entry name" value="MliC_sf"/>
</dbReference>
<keyword evidence="8" id="KW-1185">Reference proteome</keyword>
<dbReference type="PROSITE" id="PS51257">
    <property type="entry name" value="PROKAR_LIPOPROTEIN"/>
    <property type="match status" value="1"/>
</dbReference>
<feature type="signal peptide" evidence="5">
    <location>
        <begin position="1"/>
        <end position="17"/>
    </location>
</feature>
<dbReference type="RefSeq" id="WP_043253685.1">
    <property type="nucleotide sequence ID" value="NZ_HG322950.1"/>
</dbReference>
<keyword evidence="3" id="KW-0564">Palmitate</keyword>
<dbReference type="HOGENOM" id="CLU_151151_0_0_6"/>
<dbReference type="STRING" id="1301098.PKB_3965"/>
<evidence type="ECO:0000256" key="2">
    <source>
        <dbReference type="ARBA" id="ARBA00023136"/>
    </source>
</evidence>
<reference evidence="7 8" key="1">
    <citation type="submission" date="2013-03" db="EMBL/GenBank/DDBJ databases">
        <authorList>
            <person name="Linke B."/>
        </authorList>
    </citation>
    <scope>NUCLEOTIDE SEQUENCE [LARGE SCALE GENOMIC DNA]</scope>
    <source>
        <strain evidence="7 8">B13</strain>
    </source>
</reference>
<dbReference type="eggNOG" id="COG3895">
    <property type="taxonomic scope" value="Bacteria"/>
</dbReference>
<proteinExistence type="predicted"/>
<evidence type="ECO:0000313" key="8">
    <source>
        <dbReference type="Proteomes" id="UP000025241"/>
    </source>
</evidence>
<reference evidence="7 8" key="2">
    <citation type="submission" date="2014-05" db="EMBL/GenBank/DDBJ databases">
        <title>Genome sequence of the 3-chlorobenzoate degrading bacterium Pseudomonas knackmussii B13 shows multiple evidence for horizontal gene transfer.</title>
        <authorList>
            <person name="Miyazaki R."/>
            <person name="Bertelli C."/>
            <person name="Falquet L."/>
            <person name="Robinson-Rechavi M."/>
            <person name="Gharib W."/>
            <person name="Roy S."/>
            <person name="Van der Meer J.R."/>
        </authorList>
    </citation>
    <scope>NUCLEOTIDE SEQUENCE [LARGE SCALE GENOMIC DNA]</scope>
    <source>
        <strain evidence="7 8">B13</strain>
    </source>
</reference>
<keyword evidence="2" id="KW-0472">Membrane</keyword>
<evidence type="ECO:0000259" key="6">
    <source>
        <dbReference type="Pfam" id="PF09864"/>
    </source>
</evidence>
<dbReference type="Proteomes" id="UP000025241">
    <property type="component" value="Chromosome I"/>
</dbReference>
<dbReference type="AlphaFoldDB" id="A0A024HKW6"/>
<evidence type="ECO:0000313" key="7">
    <source>
        <dbReference type="EMBL" id="CDF85294.1"/>
    </source>
</evidence>
<dbReference type="Gene3D" id="2.40.128.200">
    <property type="match status" value="1"/>
</dbReference>
<feature type="chain" id="PRO_5001530067" evidence="5">
    <location>
        <begin position="18"/>
        <end position="126"/>
    </location>
</feature>
<accession>A0A024HKW6</accession>
<dbReference type="PATRIC" id="fig|1301098.3.peg.3969"/>
<evidence type="ECO:0000256" key="1">
    <source>
        <dbReference type="ARBA" id="ARBA00022729"/>
    </source>
</evidence>
<dbReference type="SUPFAM" id="SSF141488">
    <property type="entry name" value="YdhA-like"/>
    <property type="match status" value="1"/>
</dbReference>
<keyword evidence="1 5" id="KW-0732">Signal</keyword>
<name>A0A024HKW6_PSEKB</name>
<dbReference type="KEGG" id="pkc:PKB_3965"/>
<evidence type="ECO:0000256" key="5">
    <source>
        <dbReference type="SAM" id="SignalP"/>
    </source>
</evidence>
<dbReference type="OrthoDB" id="26727at2"/>
<keyword evidence="4" id="KW-0449">Lipoprotein</keyword>
<protein>
    <submittedName>
        <fullName evidence="7">Membrane-bound lysozyme inhibitor of C-type lysozyme</fullName>
    </submittedName>
</protein>
<dbReference type="InterPro" id="IPR018660">
    <property type="entry name" value="MliC"/>
</dbReference>
<dbReference type="EMBL" id="HG322950">
    <property type="protein sequence ID" value="CDF85294.1"/>
    <property type="molecule type" value="Genomic_DNA"/>
</dbReference>
<dbReference type="Pfam" id="PF09864">
    <property type="entry name" value="MliC"/>
    <property type="match status" value="1"/>
</dbReference>